<gene>
    <name evidence="7" type="ORF">MMF94_01140</name>
</gene>
<dbReference type="InterPro" id="IPR039424">
    <property type="entry name" value="SBP_5"/>
</dbReference>
<sequence>MRSLPVPFRRRLPAALLAAVAVLGLAACGSGGTSAQSAADAGPPQPGGTLAFAVSSDQGCLDPQQVTSNDSIYSLRQIVDSLTDQNPDTGEIVPWLATGWQINADATEYTFDLRPGVTFSDGTPLDAAAVKANFDKVPQLGARGSLPKGYLANYQGTTVESPTRFTVTFSAPNVQFLQGSSTHSLGILSPATVAKTDDERCAAVIGSGPFVVQSYTLNQSTVLTKRAGYDWGSALSAHTGEAYLDGIEFRVVPESGVRTGSLQSGEVDAVGSIGQQDEAPLTAVGVQLPARANPGIPFGISFNLSKPIVSDPAVRQAISLAINRPELVGAVYTSQTKPATSVLASSTPSYQDESALLGFDPAKAAAVLDADGWASGPDGIRTKAGQALTIPLTWFANAGTNRPALELIQQQLKAVGIDLQLGERPITDATPVQQSGNFVATWGNLTRADPDILRSQFATTGNNFYRLSPGPLDGLLAAQAAEADPAKRTGVVGQAQQVLLQNYYTVPVVELTTVLGVAADVHGVRFDASSRIQLYDAWKAQ</sequence>
<evidence type="ECO:0000256" key="1">
    <source>
        <dbReference type="ARBA" id="ARBA00004196"/>
    </source>
</evidence>
<geneLocation type="plasmid" evidence="7">
    <name>unnamed</name>
</geneLocation>
<dbReference type="PIRSF" id="PIRSF002741">
    <property type="entry name" value="MppA"/>
    <property type="match status" value="1"/>
</dbReference>
<evidence type="ECO:0000256" key="4">
    <source>
        <dbReference type="ARBA" id="ARBA00022729"/>
    </source>
</evidence>
<keyword evidence="8" id="KW-1185">Reference proteome</keyword>
<dbReference type="InterPro" id="IPR000914">
    <property type="entry name" value="SBP_5_dom"/>
</dbReference>
<evidence type="ECO:0000259" key="6">
    <source>
        <dbReference type="Pfam" id="PF00496"/>
    </source>
</evidence>
<dbReference type="SUPFAM" id="SSF53850">
    <property type="entry name" value="Periplasmic binding protein-like II"/>
    <property type="match status" value="1"/>
</dbReference>
<dbReference type="Gene3D" id="3.10.105.10">
    <property type="entry name" value="Dipeptide-binding Protein, Domain 3"/>
    <property type="match status" value="1"/>
</dbReference>
<dbReference type="Pfam" id="PF00496">
    <property type="entry name" value="SBP_bac_5"/>
    <property type="match status" value="1"/>
</dbReference>
<reference evidence="7 8" key="1">
    <citation type="submission" date="2022-03" db="EMBL/GenBank/DDBJ databases">
        <title>Pseudonocardia alaer sp. nov., a novel actinomycete isolated from reed forest soil.</title>
        <authorList>
            <person name="Wang L."/>
        </authorList>
    </citation>
    <scope>NUCLEOTIDE SEQUENCE [LARGE SCALE GENOMIC DNA]</scope>
    <source>
        <strain evidence="7 8">Y-16303</strain>
        <plasmid evidence="7">unnamed</plasmid>
    </source>
</reference>
<dbReference type="PROSITE" id="PS51257">
    <property type="entry name" value="PROKAR_LIPOPROTEIN"/>
    <property type="match status" value="1"/>
</dbReference>
<protein>
    <submittedName>
        <fullName evidence="7">ABC transporter substrate-binding protein</fullName>
    </submittedName>
</protein>
<keyword evidence="4 5" id="KW-0732">Signal</keyword>
<feature type="domain" description="Solute-binding protein family 5" evidence="6">
    <location>
        <begin position="91"/>
        <end position="451"/>
    </location>
</feature>
<comment type="caution">
    <text evidence="7">The sequence shown here is derived from an EMBL/GenBank/DDBJ whole genome shotgun (WGS) entry which is preliminary data.</text>
</comment>
<dbReference type="EMBL" id="JAKXMK010000002">
    <property type="protein sequence ID" value="MCH6164270.1"/>
    <property type="molecule type" value="Genomic_DNA"/>
</dbReference>
<dbReference type="Gene3D" id="3.40.190.10">
    <property type="entry name" value="Periplasmic binding protein-like II"/>
    <property type="match status" value="1"/>
</dbReference>
<accession>A0ABS9T6W1</accession>
<evidence type="ECO:0000256" key="3">
    <source>
        <dbReference type="ARBA" id="ARBA00022448"/>
    </source>
</evidence>
<name>A0ABS9T6W1_9PSEU</name>
<dbReference type="PANTHER" id="PTHR30290">
    <property type="entry name" value="PERIPLASMIC BINDING COMPONENT OF ABC TRANSPORTER"/>
    <property type="match status" value="1"/>
</dbReference>
<dbReference type="CDD" id="cd08492">
    <property type="entry name" value="PBP2_NikA_DppA_OppA_like_15"/>
    <property type="match status" value="1"/>
</dbReference>
<dbReference type="RefSeq" id="WP_241034474.1">
    <property type="nucleotide sequence ID" value="NZ_JAKXMK010000002.1"/>
</dbReference>
<comment type="subcellular location">
    <subcellularLocation>
        <location evidence="1">Cell envelope</location>
    </subcellularLocation>
</comment>
<evidence type="ECO:0000313" key="8">
    <source>
        <dbReference type="Proteomes" id="UP001299970"/>
    </source>
</evidence>
<keyword evidence="3" id="KW-0813">Transport</keyword>
<proteinExistence type="inferred from homology"/>
<evidence type="ECO:0000256" key="5">
    <source>
        <dbReference type="SAM" id="SignalP"/>
    </source>
</evidence>
<feature type="chain" id="PRO_5045090987" evidence="5">
    <location>
        <begin position="27"/>
        <end position="541"/>
    </location>
</feature>
<keyword evidence="7" id="KW-0614">Plasmid</keyword>
<evidence type="ECO:0000256" key="2">
    <source>
        <dbReference type="ARBA" id="ARBA00005695"/>
    </source>
</evidence>
<feature type="signal peptide" evidence="5">
    <location>
        <begin position="1"/>
        <end position="26"/>
    </location>
</feature>
<dbReference type="InterPro" id="IPR030678">
    <property type="entry name" value="Peptide/Ni-bd"/>
</dbReference>
<comment type="similarity">
    <text evidence="2">Belongs to the bacterial solute-binding protein 5 family.</text>
</comment>
<organism evidence="7 8">
    <name type="scientific">Pseudonocardia alaniniphila</name>
    <dbReference type="NCBI Taxonomy" id="75291"/>
    <lineage>
        <taxon>Bacteria</taxon>
        <taxon>Bacillati</taxon>
        <taxon>Actinomycetota</taxon>
        <taxon>Actinomycetes</taxon>
        <taxon>Pseudonocardiales</taxon>
        <taxon>Pseudonocardiaceae</taxon>
        <taxon>Pseudonocardia</taxon>
    </lineage>
</organism>
<evidence type="ECO:0000313" key="7">
    <source>
        <dbReference type="EMBL" id="MCH6164270.1"/>
    </source>
</evidence>
<dbReference type="Proteomes" id="UP001299970">
    <property type="component" value="Unassembled WGS sequence"/>
</dbReference>
<dbReference type="PANTHER" id="PTHR30290:SF10">
    <property type="entry name" value="PERIPLASMIC OLIGOPEPTIDE-BINDING PROTEIN-RELATED"/>
    <property type="match status" value="1"/>
</dbReference>